<dbReference type="CDD" id="cd09872">
    <property type="entry name" value="PIN_Sll0205-like"/>
    <property type="match status" value="1"/>
</dbReference>
<protein>
    <submittedName>
        <fullName evidence="2">Type II toxin-antitoxin system VapC family toxin</fullName>
    </submittedName>
</protein>
<name>A0ABY7TJH6_9SPHN</name>
<sequence length="132" mass="14557">MSGTDRLLLDTHAALWWWSDPTRLGAKASELLAEADCPIAVSAVSALEIANKFRLGKLPDIGDPAANFRRLMDRNGFDSLSVNEAHALRAGLLPGEHRDPFDRLIAAQALIEDMVVVTRDRAFIDFGCKVIW</sequence>
<dbReference type="InterPro" id="IPR052919">
    <property type="entry name" value="TA_system_RNase"/>
</dbReference>
<dbReference type="Proteomes" id="UP001220395">
    <property type="component" value="Chromosome"/>
</dbReference>
<dbReference type="SUPFAM" id="SSF88723">
    <property type="entry name" value="PIN domain-like"/>
    <property type="match status" value="1"/>
</dbReference>
<dbReference type="Pfam" id="PF01850">
    <property type="entry name" value="PIN"/>
    <property type="match status" value="1"/>
</dbReference>
<keyword evidence="3" id="KW-1185">Reference proteome</keyword>
<dbReference type="PANTHER" id="PTHR36173">
    <property type="entry name" value="RIBONUCLEASE VAPC16-RELATED"/>
    <property type="match status" value="1"/>
</dbReference>
<reference evidence="2 3" key="1">
    <citation type="submission" date="2023-02" db="EMBL/GenBank/DDBJ databases">
        <title>Genome sequence of Sphingomonas naphthae.</title>
        <authorList>
            <person name="Kim S."/>
            <person name="Heo J."/>
            <person name="Kwon S.-W."/>
        </authorList>
    </citation>
    <scope>NUCLEOTIDE SEQUENCE [LARGE SCALE GENOMIC DNA]</scope>
    <source>
        <strain evidence="2 3">KACC 18716</strain>
    </source>
</reference>
<dbReference type="InterPro" id="IPR002716">
    <property type="entry name" value="PIN_dom"/>
</dbReference>
<evidence type="ECO:0000313" key="3">
    <source>
        <dbReference type="Proteomes" id="UP001220395"/>
    </source>
</evidence>
<dbReference type="PANTHER" id="PTHR36173:SF2">
    <property type="entry name" value="RIBONUCLEASE VAPC16"/>
    <property type="match status" value="1"/>
</dbReference>
<dbReference type="InterPro" id="IPR029060">
    <property type="entry name" value="PIN-like_dom_sf"/>
</dbReference>
<gene>
    <name evidence="2" type="ORF">PQ455_17370</name>
</gene>
<organism evidence="2 3">
    <name type="scientific">Sphingomonas naphthae</name>
    <dbReference type="NCBI Taxonomy" id="1813468"/>
    <lineage>
        <taxon>Bacteria</taxon>
        <taxon>Pseudomonadati</taxon>
        <taxon>Pseudomonadota</taxon>
        <taxon>Alphaproteobacteria</taxon>
        <taxon>Sphingomonadales</taxon>
        <taxon>Sphingomonadaceae</taxon>
        <taxon>Sphingomonas</taxon>
    </lineage>
</organism>
<accession>A0ABY7TJH6</accession>
<dbReference type="RefSeq" id="WP_273687511.1">
    <property type="nucleotide sequence ID" value="NZ_CP117411.1"/>
</dbReference>
<feature type="domain" description="PIN" evidence="1">
    <location>
        <begin position="8"/>
        <end position="125"/>
    </location>
</feature>
<dbReference type="InterPro" id="IPR041705">
    <property type="entry name" value="PIN_Sll0205"/>
</dbReference>
<evidence type="ECO:0000313" key="2">
    <source>
        <dbReference type="EMBL" id="WCT73355.1"/>
    </source>
</evidence>
<evidence type="ECO:0000259" key="1">
    <source>
        <dbReference type="Pfam" id="PF01850"/>
    </source>
</evidence>
<dbReference type="EMBL" id="CP117411">
    <property type="protein sequence ID" value="WCT73355.1"/>
    <property type="molecule type" value="Genomic_DNA"/>
</dbReference>
<proteinExistence type="predicted"/>
<dbReference type="Gene3D" id="3.40.50.1010">
    <property type="entry name" value="5'-nuclease"/>
    <property type="match status" value="1"/>
</dbReference>